<gene>
    <name evidence="4" type="ORF">ACFS29_03420</name>
</gene>
<dbReference type="EMBL" id="JBHUOS010000001">
    <property type="protein sequence ID" value="MFD2914677.1"/>
    <property type="molecule type" value="Genomic_DNA"/>
</dbReference>
<protein>
    <submittedName>
        <fullName evidence="4">Lipocalin family protein</fullName>
    </submittedName>
</protein>
<proteinExistence type="predicted"/>
<feature type="transmembrane region" description="Helical" evidence="1">
    <location>
        <begin position="188"/>
        <end position="206"/>
    </location>
</feature>
<keyword evidence="1" id="KW-0472">Membrane</keyword>
<evidence type="ECO:0000259" key="3">
    <source>
        <dbReference type="Pfam" id="PF13648"/>
    </source>
</evidence>
<reference evidence="5" key="1">
    <citation type="journal article" date="2019" name="Int. J. Syst. Evol. Microbiol.">
        <title>The Global Catalogue of Microorganisms (GCM) 10K type strain sequencing project: providing services to taxonomists for standard genome sequencing and annotation.</title>
        <authorList>
            <consortium name="The Broad Institute Genomics Platform"/>
            <consortium name="The Broad Institute Genome Sequencing Center for Infectious Disease"/>
            <person name="Wu L."/>
            <person name="Ma J."/>
        </authorList>
    </citation>
    <scope>NUCLEOTIDE SEQUENCE [LARGE SCALE GENOMIC DNA]</scope>
    <source>
        <strain evidence="5">KCTC 32514</strain>
    </source>
</reference>
<name>A0ABW5ZP31_9FLAO</name>
<sequence length="584" mass="63911">MKNFIRFYFLFSLITVLFSCSDDNDNQDIIQDNGLTIMRHVESATSNSIAPKTTYVENATNNQLTSYFKHDSSGNIEKLTHIVSDDGSGISTIIEFDGAGAIHSLYQQNGLTGQIFNKVFIETEEGVTYYGGEDGVNQLTESSQMNNVGNFLNSQDDLLFSQAINQNIETLEHFAYVFNNDNNNRSSLNLLVFVIVMAGIAIFYTAESIEQGGQFIPKDTDGMVQCDMFGDCSDDDGNRSSSNAGEISCTIPYTDYVCSEVVELDENLCDNSQLEVIIGVDPGNLLVAIVNGDSTNYDFYWSTGEMSTELIGHSITAPEDGEYYVMVIDDYGCVAFGSATVGSDEPVDAQLLIGPWILIAATENGANIFSTDDCDEVMTFNQTQLTATQFYGETEGDCSMADTVVSNYSIEDGNFLHDTLEGDTDISEILELTGSSLVLESIDGAFTYVETYSKRSIFGDWTFAENSNCVVSNGDTFTDNGSGELLTLNDDYTVVLPDDSNGNYLTNGFTFENDILTINLSYQDFFTPECGGINYQTATNSMSLIYDEATDTFTGTSQSVRNQVTGSECVRYGETCNGTVTLAR</sequence>
<keyword evidence="5" id="KW-1185">Reference proteome</keyword>
<keyword evidence="1" id="KW-0812">Transmembrane</keyword>
<evidence type="ECO:0000256" key="2">
    <source>
        <dbReference type="SAM" id="SignalP"/>
    </source>
</evidence>
<comment type="caution">
    <text evidence="4">The sequence shown here is derived from an EMBL/GenBank/DDBJ whole genome shotgun (WGS) entry which is preliminary data.</text>
</comment>
<keyword evidence="1" id="KW-1133">Transmembrane helix</keyword>
<dbReference type="Pfam" id="PF13648">
    <property type="entry name" value="Lipocalin_4"/>
    <property type="match status" value="1"/>
</dbReference>
<feature type="domain" description="Lipocalin-like" evidence="3">
    <location>
        <begin position="352"/>
        <end position="439"/>
    </location>
</feature>
<evidence type="ECO:0000256" key="1">
    <source>
        <dbReference type="SAM" id="Phobius"/>
    </source>
</evidence>
<organism evidence="4 5">
    <name type="scientific">Psychroserpens luteus</name>
    <dbReference type="NCBI Taxonomy" id="1434066"/>
    <lineage>
        <taxon>Bacteria</taxon>
        <taxon>Pseudomonadati</taxon>
        <taxon>Bacteroidota</taxon>
        <taxon>Flavobacteriia</taxon>
        <taxon>Flavobacteriales</taxon>
        <taxon>Flavobacteriaceae</taxon>
        <taxon>Psychroserpens</taxon>
    </lineage>
</organism>
<dbReference type="InterPro" id="IPR024311">
    <property type="entry name" value="Lipocalin-like"/>
</dbReference>
<dbReference type="RefSeq" id="WP_194507647.1">
    <property type="nucleotide sequence ID" value="NZ_JADILU010000003.1"/>
</dbReference>
<feature type="chain" id="PRO_5047070264" evidence="2">
    <location>
        <begin position="22"/>
        <end position="584"/>
    </location>
</feature>
<dbReference type="PROSITE" id="PS51257">
    <property type="entry name" value="PROKAR_LIPOPROTEIN"/>
    <property type="match status" value="1"/>
</dbReference>
<accession>A0ABW5ZP31</accession>
<feature type="signal peptide" evidence="2">
    <location>
        <begin position="1"/>
        <end position="21"/>
    </location>
</feature>
<evidence type="ECO:0000313" key="4">
    <source>
        <dbReference type="EMBL" id="MFD2914677.1"/>
    </source>
</evidence>
<keyword evidence="2" id="KW-0732">Signal</keyword>
<evidence type="ECO:0000313" key="5">
    <source>
        <dbReference type="Proteomes" id="UP001597548"/>
    </source>
</evidence>
<dbReference type="Proteomes" id="UP001597548">
    <property type="component" value="Unassembled WGS sequence"/>
</dbReference>